<protein>
    <recommendedName>
        <fullName evidence="3">HTH myb-type domain-containing protein</fullName>
    </recommendedName>
</protein>
<dbReference type="InterPro" id="IPR017930">
    <property type="entry name" value="Myb_dom"/>
</dbReference>
<organism evidence="4">
    <name type="scientific">Zea mays</name>
    <name type="common">Maize</name>
    <dbReference type="NCBI Taxonomy" id="4577"/>
    <lineage>
        <taxon>Eukaryota</taxon>
        <taxon>Viridiplantae</taxon>
        <taxon>Streptophyta</taxon>
        <taxon>Embryophyta</taxon>
        <taxon>Tracheophyta</taxon>
        <taxon>Spermatophyta</taxon>
        <taxon>Magnoliopsida</taxon>
        <taxon>Liliopsida</taxon>
        <taxon>Poales</taxon>
        <taxon>Poaceae</taxon>
        <taxon>PACMAD clade</taxon>
        <taxon>Panicoideae</taxon>
        <taxon>Andropogonodae</taxon>
        <taxon>Andropogoneae</taxon>
        <taxon>Tripsacinae</taxon>
        <taxon>Zea</taxon>
    </lineage>
</organism>
<feature type="domain" description="HTH myb-type" evidence="3">
    <location>
        <begin position="63"/>
        <end position="85"/>
    </location>
</feature>
<evidence type="ECO:0000256" key="2">
    <source>
        <dbReference type="SAM" id="MobiDB-lite"/>
    </source>
</evidence>
<accession>B6TMP0</accession>
<dbReference type="GO" id="GO:0003677">
    <property type="term" value="F:DNA binding"/>
    <property type="evidence" value="ECO:0007669"/>
    <property type="project" value="UniProtKB-KW"/>
</dbReference>
<keyword evidence="1" id="KW-0238">DNA-binding</keyword>
<evidence type="ECO:0000256" key="1">
    <source>
        <dbReference type="ARBA" id="ARBA00023125"/>
    </source>
</evidence>
<name>B6TMP0_MAIZE</name>
<proteinExistence type="evidence at transcript level"/>
<dbReference type="Gene3D" id="1.10.10.60">
    <property type="entry name" value="Homeodomain-like"/>
    <property type="match status" value="1"/>
</dbReference>
<feature type="compositionally biased region" description="Basic and acidic residues" evidence="2">
    <location>
        <begin position="59"/>
        <end position="75"/>
    </location>
</feature>
<feature type="region of interest" description="Disordered" evidence="2">
    <location>
        <begin position="59"/>
        <end position="163"/>
    </location>
</feature>
<sequence length="163" mass="17500">MRPASSPELSIRLARALISYAGGAPESRAEEVRQELQAEVHQLSRADLGDELRARLQVVPDREQLPGRTGNDVRNRWNTKLRASSCGSAGSTPPPPSPASCTSSSAPSPYGDDGTGTTTARERSSTPPWTATRRHGWTSSSPSCWPTRPTTLAPPPRWAGSWA</sequence>
<reference evidence="4" key="1">
    <citation type="journal article" date="2009" name="Plant Mol. Biol.">
        <title>Insights into corn genes derived from large-scale cDNA sequencing.</title>
        <authorList>
            <person name="Alexandrov N.N."/>
            <person name="Brover V.V."/>
            <person name="Freidin S."/>
            <person name="Troukhan M.E."/>
            <person name="Tatarinova T.V."/>
            <person name="Zhang H."/>
            <person name="Swaller T.J."/>
            <person name="Lu Y.P."/>
            <person name="Bouck J."/>
            <person name="Flavell R.B."/>
            <person name="Feldmann K.A."/>
        </authorList>
    </citation>
    <scope>NUCLEOTIDE SEQUENCE</scope>
</reference>
<feature type="compositionally biased region" description="Low complexity" evidence="2">
    <location>
        <begin position="99"/>
        <end position="109"/>
    </location>
</feature>
<evidence type="ECO:0000313" key="4">
    <source>
        <dbReference type="EMBL" id="ACG38373.1"/>
    </source>
</evidence>
<evidence type="ECO:0000259" key="3">
    <source>
        <dbReference type="PROSITE" id="PS51294"/>
    </source>
</evidence>
<dbReference type="AlphaFoldDB" id="B6TMP0"/>
<dbReference type="PROSITE" id="PS51294">
    <property type="entry name" value="HTH_MYB"/>
    <property type="match status" value="1"/>
</dbReference>
<feature type="compositionally biased region" description="Polar residues" evidence="2">
    <location>
        <begin position="115"/>
        <end position="129"/>
    </location>
</feature>
<dbReference type="EMBL" id="EU966255">
    <property type="protein sequence ID" value="ACG38373.1"/>
    <property type="molecule type" value="mRNA"/>
</dbReference>